<comment type="caution">
    <text evidence="1">The sequence shown here is derived from an EMBL/GenBank/DDBJ whole genome shotgun (WGS) entry which is preliminary data.</text>
</comment>
<dbReference type="Proteomes" id="UP000478052">
    <property type="component" value="Unassembled WGS sequence"/>
</dbReference>
<evidence type="ECO:0000313" key="1">
    <source>
        <dbReference type="EMBL" id="KAF0727925.1"/>
    </source>
</evidence>
<evidence type="ECO:0000313" key="2">
    <source>
        <dbReference type="Proteomes" id="UP000478052"/>
    </source>
</evidence>
<dbReference type="EMBL" id="VUJU01008630">
    <property type="protein sequence ID" value="KAF0727925.1"/>
    <property type="molecule type" value="Genomic_DNA"/>
</dbReference>
<dbReference type="AlphaFoldDB" id="A0A6G0WKW6"/>
<gene>
    <name evidence="1" type="ORF">FWK35_00032787</name>
</gene>
<feature type="non-terminal residue" evidence="1">
    <location>
        <position position="27"/>
    </location>
</feature>
<keyword evidence="2" id="KW-1185">Reference proteome</keyword>
<organism evidence="1 2">
    <name type="scientific">Aphis craccivora</name>
    <name type="common">Cowpea aphid</name>
    <dbReference type="NCBI Taxonomy" id="307492"/>
    <lineage>
        <taxon>Eukaryota</taxon>
        <taxon>Metazoa</taxon>
        <taxon>Ecdysozoa</taxon>
        <taxon>Arthropoda</taxon>
        <taxon>Hexapoda</taxon>
        <taxon>Insecta</taxon>
        <taxon>Pterygota</taxon>
        <taxon>Neoptera</taxon>
        <taxon>Paraneoptera</taxon>
        <taxon>Hemiptera</taxon>
        <taxon>Sternorrhyncha</taxon>
        <taxon>Aphidomorpha</taxon>
        <taxon>Aphidoidea</taxon>
        <taxon>Aphididae</taxon>
        <taxon>Aphidini</taxon>
        <taxon>Aphis</taxon>
        <taxon>Aphis</taxon>
    </lineage>
</organism>
<reference evidence="1 2" key="1">
    <citation type="submission" date="2019-08" db="EMBL/GenBank/DDBJ databases">
        <title>Whole genome of Aphis craccivora.</title>
        <authorList>
            <person name="Voronova N.V."/>
            <person name="Shulinski R.S."/>
            <person name="Bandarenka Y.V."/>
            <person name="Zhorov D.G."/>
            <person name="Warner D."/>
        </authorList>
    </citation>
    <scope>NUCLEOTIDE SEQUENCE [LARGE SCALE GENOMIC DNA]</scope>
    <source>
        <strain evidence="1">180601</strain>
        <tissue evidence="1">Whole Body</tissue>
    </source>
</reference>
<proteinExistence type="predicted"/>
<accession>A0A6G0WKW6</accession>
<protein>
    <submittedName>
        <fullName evidence="1">Sulfur carrier protein TusA</fullName>
    </submittedName>
</protein>
<sequence>MIIRKTIRKIKQNETILVLTDDPSTKR</sequence>
<name>A0A6G0WKW6_APHCR</name>